<accession>A0A5C8PIY9</accession>
<dbReference type="OrthoDB" id="9961543at2"/>
<proteinExistence type="predicted"/>
<dbReference type="AlphaFoldDB" id="A0A5C8PIY9"/>
<evidence type="ECO:0000313" key="2">
    <source>
        <dbReference type="EMBL" id="TXL73323.1"/>
    </source>
</evidence>
<name>A0A5C8PIY9_9HYPH</name>
<gene>
    <name evidence="2" type="ORF">FHP25_21810</name>
</gene>
<keyword evidence="1" id="KW-0472">Membrane</keyword>
<reference evidence="2 3" key="1">
    <citation type="submission" date="2019-06" db="EMBL/GenBank/DDBJ databases">
        <title>New taxonomy in bacterial strain CC-CFT640, isolated from vineyard.</title>
        <authorList>
            <person name="Lin S.-Y."/>
            <person name="Tsai C.-F."/>
            <person name="Young C.-C."/>
        </authorList>
    </citation>
    <scope>NUCLEOTIDE SEQUENCE [LARGE SCALE GENOMIC DNA]</scope>
    <source>
        <strain evidence="2 3">CC-CFT640</strain>
    </source>
</reference>
<protein>
    <submittedName>
        <fullName evidence="2">Uncharacterized protein</fullName>
    </submittedName>
</protein>
<organism evidence="2 3">
    <name type="scientific">Vineibacter terrae</name>
    <dbReference type="NCBI Taxonomy" id="2586908"/>
    <lineage>
        <taxon>Bacteria</taxon>
        <taxon>Pseudomonadati</taxon>
        <taxon>Pseudomonadota</taxon>
        <taxon>Alphaproteobacteria</taxon>
        <taxon>Hyphomicrobiales</taxon>
        <taxon>Vineibacter</taxon>
    </lineage>
</organism>
<evidence type="ECO:0000313" key="3">
    <source>
        <dbReference type="Proteomes" id="UP000321638"/>
    </source>
</evidence>
<keyword evidence="1" id="KW-1133">Transmembrane helix</keyword>
<dbReference type="EMBL" id="VDUZ01000026">
    <property type="protein sequence ID" value="TXL73323.1"/>
    <property type="molecule type" value="Genomic_DNA"/>
</dbReference>
<feature type="transmembrane region" description="Helical" evidence="1">
    <location>
        <begin position="48"/>
        <end position="70"/>
    </location>
</feature>
<comment type="caution">
    <text evidence="2">The sequence shown here is derived from an EMBL/GenBank/DDBJ whole genome shotgun (WGS) entry which is preliminary data.</text>
</comment>
<keyword evidence="3" id="KW-1185">Reference proteome</keyword>
<feature type="transmembrane region" description="Helical" evidence="1">
    <location>
        <begin position="12"/>
        <end position="33"/>
    </location>
</feature>
<dbReference type="Proteomes" id="UP000321638">
    <property type="component" value="Unassembled WGS sequence"/>
</dbReference>
<evidence type="ECO:0000256" key="1">
    <source>
        <dbReference type="SAM" id="Phobius"/>
    </source>
</evidence>
<sequence length="87" mass="8693">MGPSVQRSRATATILRLAGIGDIALGVLAALGGESILPLGEVAPGLRLWWIVGAVLAAGGIGVLLCAHLLDRRRSDSGGGSGPVQRG</sequence>
<keyword evidence="1" id="KW-0812">Transmembrane</keyword>
<dbReference type="RefSeq" id="WP_147849093.1">
    <property type="nucleotide sequence ID" value="NZ_VDUZ01000026.1"/>
</dbReference>